<dbReference type="Proteomes" id="UP000637578">
    <property type="component" value="Unassembled WGS sequence"/>
</dbReference>
<reference evidence="1" key="2">
    <citation type="submission" date="2020-09" db="EMBL/GenBank/DDBJ databases">
        <authorList>
            <person name="Sun Q."/>
            <person name="Zhou Y."/>
        </authorList>
    </citation>
    <scope>NUCLEOTIDE SEQUENCE</scope>
    <source>
        <strain evidence="1">CGMCC 4.5737</strain>
    </source>
</reference>
<evidence type="ECO:0000313" key="1">
    <source>
        <dbReference type="EMBL" id="GGM76707.1"/>
    </source>
</evidence>
<dbReference type="RefSeq" id="WP_189061259.1">
    <property type="nucleotide sequence ID" value="NZ_BMMK01000037.1"/>
</dbReference>
<name>A0A8J3FZ20_9PSEU</name>
<dbReference type="EMBL" id="BMMK01000037">
    <property type="protein sequence ID" value="GGM76707.1"/>
    <property type="molecule type" value="Genomic_DNA"/>
</dbReference>
<accession>A0A8J3FZ20</accession>
<dbReference type="AlphaFoldDB" id="A0A8J3FZ20"/>
<proteinExistence type="predicted"/>
<organism evidence="1 2">
    <name type="scientific">Longimycelium tulufanense</name>
    <dbReference type="NCBI Taxonomy" id="907463"/>
    <lineage>
        <taxon>Bacteria</taxon>
        <taxon>Bacillati</taxon>
        <taxon>Actinomycetota</taxon>
        <taxon>Actinomycetes</taxon>
        <taxon>Pseudonocardiales</taxon>
        <taxon>Pseudonocardiaceae</taxon>
        <taxon>Longimycelium</taxon>
    </lineage>
</organism>
<reference evidence="1" key="1">
    <citation type="journal article" date="2014" name="Int. J. Syst. Evol. Microbiol.">
        <title>Complete genome sequence of Corynebacterium casei LMG S-19264T (=DSM 44701T), isolated from a smear-ripened cheese.</title>
        <authorList>
            <consortium name="US DOE Joint Genome Institute (JGI-PGF)"/>
            <person name="Walter F."/>
            <person name="Albersmeier A."/>
            <person name="Kalinowski J."/>
            <person name="Ruckert C."/>
        </authorList>
    </citation>
    <scope>NUCLEOTIDE SEQUENCE</scope>
    <source>
        <strain evidence="1">CGMCC 4.5737</strain>
    </source>
</reference>
<comment type="caution">
    <text evidence="1">The sequence shown here is derived from an EMBL/GenBank/DDBJ whole genome shotgun (WGS) entry which is preliminary data.</text>
</comment>
<keyword evidence="2" id="KW-1185">Reference proteome</keyword>
<sequence>MLHAASALGSLGLDEATITAALTAAADECRRRTREPLGEREVERAIRDGIAFGRRHPRSRRAS</sequence>
<gene>
    <name evidence="1" type="ORF">GCM10012275_54280</name>
</gene>
<evidence type="ECO:0000313" key="2">
    <source>
        <dbReference type="Proteomes" id="UP000637578"/>
    </source>
</evidence>
<protein>
    <submittedName>
        <fullName evidence="1">Uncharacterized protein</fullName>
    </submittedName>
</protein>